<dbReference type="AlphaFoldDB" id="A0A9X3MWP2"/>
<proteinExistence type="predicted"/>
<organism evidence="2 3">
    <name type="scientific">Solirubrobacter ginsenosidimutans</name>
    <dbReference type="NCBI Taxonomy" id="490573"/>
    <lineage>
        <taxon>Bacteria</taxon>
        <taxon>Bacillati</taxon>
        <taxon>Actinomycetota</taxon>
        <taxon>Thermoleophilia</taxon>
        <taxon>Solirubrobacterales</taxon>
        <taxon>Solirubrobacteraceae</taxon>
        <taxon>Solirubrobacter</taxon>
    </lineage>
</organism>
<dbReference type="CDD" id="cd06587">
    <property type="entry name" value="VOC"/>
    <property type="match status" value="1"/>
</dbReference>
<reference evidence="2" key="1">
    <citation type="submission" date="2022-10" db="EMBL/GenBank/DDBJ databases">
        <title>The WGS of Solirubrobacter ginsenosidimutans DSM 21036.</title>
        <authorList>
            <person name="Jiang Z."/>
        </authorList>
    </citation>
    <scope>NUCLEOTIDE SEQUENCE</scope>
    <source>
        <strain evidence="2">DSM 21036</strain>
    </source>
</reference>
<name>A0A9X3MWP2_9ACTN</name>
<dbReference type="InterPro" id="IPR029068">
    <property type="entry name" value="Glyas_Bleomycin-R_OHBP_Dase"/>
</dbReference>
<dbReference type="Proteomes" id="UP001149140">
    <property type="component" value="Unassembled WGS sequence"/>
</dbReference>
<feature type="domain" description="VOC" evidence="1">
    <location>
        <begin position="5"/>
        <end position="120"/>
    </location>
</feature>
<dbReference type="PROSITE" id="PS51819">
    <property type="entry name" value="VOC"/>
    <property type="match status" value="1"/>
</dbReference>
<evidence type="ECO:0000313" key="2">
    <source>
        <dbReference type="EMBL" id="MDA0161018.1"/>
    </source>
</evidence>
<sequence>MRTSGINHVSIHADDLDESVRFYVALFEAELLDTPNFGLQVQWLGLGDTQLHVFVRDAKPQSHHHFGLTVEDLEPVYRKAEELGALDRDSHANHIIELPGDVAQTYIRDPAGNLLEIDTPGASRLPDWLRAQMIRLDSVYPQDEVNRRARLYVKDPTVH</sequence>
<comment type="caution">
    <text evidence="2">The sequence shown here is derived from an EMBL/GenBank/DDBJ whole genome shotgun (WGS) entry which is preliminary data.</text>
</comment>
<accession>A0A9X3MWP2</accession>
<gene>
    <name evidence="2" type="ORF">OM076_12135</name>
</gene>
<dbReference type="SUPFAM" id="SSF54593">
    <property type="entry name" value="Glyoxalase/Bleomycin resistance protein/Dihydroxybiphenyl dioxygenase"/>
    <property type="match status" value="1"/>
</dbReference>
<dbReference type="EMBL" id="JAPDOD010000008">
    <property type="protein sequence ID" value="MDA0161018.1"/>
    <property type="molecule type" value="Genomic_DNA"/>
</dbReference>
<dbReference type="RefSeq" id="WP_270040167.1">
    <property type="nucleotide sequence ID" value="NZ_JAPDOD010000008.1"/>
</dbReference>
<dbReference type="Gene3D" id="3.10.180.10">
    <property type="entry name" value="2,3-Dihydroxybiphenyl 1,2-Dioxygenase, domain 1"/>
    <property type="match status" value="1"/>
</dbReference>
<dbReference type="InterPro" id="IPR037523">
    <property type="entry name" value="VOC_core"/>
</dbReference>
<evidence type="ECO:0000313" key="3">
    <source>
        <dbReference type="Proteomes" id="UP001149140"/>
    </source>
</evidence>
<protein>
    <submittedName>
        <fullName evidence="2">VOC family protein</fullName>
    </submittedName>
</protein>
<keyword evidence="3" id="KW-1185">Reference proteome</keyword>
<evidence type="ECO:0000259" key="1">
    <source>
        <dbReference type="PROSITE" id="PS51819"/>
    </source>
</evidence>
<dbReference type="Pfam" id="PF00903">
    <property type="entry name" value="Glyoxalase"/>
    <property type="match status" value="1"/>
</dbReference>
<dbReference type="InterPro" id="IPR004360">
    <property type="entry name" value="Glyas_Fos-R_dOase_dom"/>
</dbReference>